<name>A0AAW0LTI3_QUESU</name>
<accession>A0AAW0LTI3</accession>
<keyword evidence="2" id="KW-1185">Reference proteome</keyword>
<reference evidence="1 2" key="1">
    <citation type="journal article" date="2018" name="Sci. Data">
        <title>The draft genome sequence of cork oak.</title>
        <authorList>
            <person name="Ramos A.M."/>
            <person name="Usie A."/>
            <person name="Barbosa P."/>
            <person name="Barros P.M."/>
            <person name="Capote T."/>
            <person name="Chaves I."/>
            <person name="Simoes F."/>
            <person name="Abreu I."/>
            <person name="Carrasquinho I."/>
            <person name="Faro C."/>
            <person name="Guimaraes J.B."/>
            <person name="Mendonca D."/>
            <person name="Nobrega F."/>
            <person name="Rodrigues L."/>
            <person name="Saibo N.J.M."/>
            <person name="Varela M.C."/>
            <person name="Egas C."/>
            <person name="Matos J."/>
            <person name="Miguel C.M."/>
            <person name="Oliveira M.M."/>
            <person name="Ricardo C.P."/>
            <person name="Goncalves S."/>
        </authorList>
    </citation>
    <scope>NUCLEOTIDE SEQUENCE [LARGE SCALE GENOMIC DNA]</scope>
    <source>
        <strain evidence="2">cv. HL8</strain>
    </source>
</reference>
<organism evidence="1 2">
    <name type="scientific">Quercus suber</name>
    <name type="common">Cork oak</name>
    <dbReference type="NCBI Taxonomy" id="58331"/>
    <lineage>
        <taxon>Eukaryota</taxon>
        <taxon>Viridiplantae</taxon>
        <taxon>Streptophyta</taxon>
        <taxon>Embryophyta</taxon>
        <taxon>Tracheophyta</taxon>
        <taxon>Spermatophyta</taxon>
        <taxon>Magnoliopsida</taxon>
        <taxon>eudicotyledons</taxon>
        <taxon>Gunneridae</taxon>
        <taxon>Pentapetalae</taxon>
        <taxon>rosids</taxon>
        <taxon>fabids</taxon>
        <taxon>Fagales</taxon>
        <taxon>Fagaceae</taxon>
        <taxon>Quercus</taxon>
    </lineage>
</organism>
<protein>
    <submittedName>
        <fullName evidence="1">Uncharacterized protein</fullName>
    </submittedName>
</protein>
<comment type="caution">
    <text evidence="1">The sequence shown here is derived from an EMBL/GenBank/DDBJ whole genome shotgun (WGS) entry which is preliminary data.</text>
</comment>
<gene>
    <name evidence="1" type="ORF">CFP56_031053</name>
</gene>
<dbReference type="Proteomes" id="UP000237347">
    <property type="component" value="Unassembled WGS sequence"/>
</dbReference>
<proteinExistence type="predicted"/>
<dbReference type="AlphaFoldDB" id="A0AAW0LTI3"/>
<evidence type="ECO:0000313" key="1">
    <source>
        <dbReference type="EMBL" id="KAK7854739.1"/>
    </source>
</evidence>
<dbReference type="EMBL" id="PKMF04000052">
    <property type="protein sequence ID" value="KAK7854739.1"/>
    <property type="molecule type" value="Genomic_DNA"/>
</dbReference>
<evidence type="ECO:0000313" key="2">
    <source>
        <dbReference type="Proteomes" id="UP000237347"/>
    </source>
</evidence>
<sequence length="75" mass="8607">MLTWQECVIGKVYFLLSRTLCTRYCFFVILMSKTSDHCLTDRFDPHPPDAPALFISDVSEGTPPDPLINETIVYH</sequence>